<keyword evidence="5" id="KW-1185">Reference proteome</keyword>
<dbReference type="EMBL" id="JANFPI010000010">
    <property type="protein sequence ID" value="MCX8999690.1"/>
    <property type="molecule type" value="Genomic_DNA"/>
</dbReference>
<dbReference type="Gene3D" id="3.10.20.10">
    <property type="match status" value="1"/>
</dbReference>
<dbReference type="HAMAP" id="MF_00187">
    <property type="entry name" value="FdhD"/>
    <property type="match status" value="1"/>
</dbReference>
<evidence type="ECO:0000256" key="1">
    <source>
        <dbReference type="ARBA" id="ARBA00022490"/>
    </source>
</evidence>
<evidence type="ECO:0000313" key="5">
    <source>
        <dbReference type="Proteomes" id="UP001208771"/>
    </source>
</evidence>
<comment type="function">
    <text evidence="3">Required for formate dehydrogenase (FDH) activity. Acts as a sulfur carrier protein that transfers sulfur from IscS to the molybdenum cofactor prior to its insertion into FDH.</text>
</comment>
<proteinExistence type="inferred from homology"/>
<comment type="caution">
    <text evidence="4">The sequence shown here is derived from an EMBL/GenBank/DDBJ whole genome shotgun (WGS) entry which is preliminary data.</text>
</comment>
<dbReference type="InterPro" id="IPR016193">
    <property type="entry name" value="Cytidine_deaminase-like"/>
</dbReference>
<dbReference type="InterPro" id="IPR003786">
    <property type="entry name" value="FdhD"/>
</dbReference>
<keyword evidence="2 3" id="KW-0501">Molybdenum cofactor biosynthesis</keyword>
<dbReference type="GO" id="GO:0005737">
    <property type="term" value="C:cytoplasm"/>
    <property type="evidence" value="ECO:0007669"/>
    <property type="project" value="UniProtKB-SubCell"/>
</dbReference>
<dbReference type="PANTHER" id="PTHR30592">
    <property type="entry name" value="FORMATE DEHYDROGENASE"/>
    <property type="match status" value="1"/>
</dbReference>
<reference evidence="4" key="1">
    <citation type="submission" date="2022-07" db="EMBL/GenBank/DDBJ databases">
        <title>Ectorhizobium quercum gen.nov., sp. nov.</title>
        <authorList>
            <person name="Ma T."/>
            <person name="Li Y."/>
        </authorList>
    </citation>
    <scope>NUCLEOTIDE SEQUENCE</scope>
    <source>
        <strain evidence="4">BDR2-2</strain>
    </source>
</reference>
<comment type="subcellular location">
    <subcellularLocation>
        <location evidence="3">Cytoplasm</location>
    </subcellularLocation>
</comment>
<dbReference type="GO" id="GO:0097163">
    <property type="term" value="F:sulfur carrier activity"/>
    <property type="evidence" value="ECO:0007669"/>
    <property type="project" value="UniProtKB-UniRule"/>
</dbReference>
<dbReference type="Gene3D" id="3.40.140.10">
    <property type="entry name" value="Cytidine Deaminase, domain 2"/>
    <property type="match status" value="1"/>
</dbReference>
<evidence type="ECO:0000256" key="2">
    <source>
        <dbReference type="ARBA" id="ARBA00023150"/>
    </source>
</evidence>
<dbReference type="RefSeq" id="WP_306413188.1">
    <property type="nucleotide sequence ID" value="NZ_JANFPI010000010.1"/>
</dbReference>
<dbReference type="AlphaFoldDB" id="A0AAE3N5L2"/>
<dbReference type="PANTHER" id="PTHR30592:SF1">
    <property type="entry name" value="SULFUR CARRIER PROTEIN FDHD"/>
    <property type="match status" value="1"/>
</dbReference>
<dbReference type="NCBIfam" id="TIGR00129">
    <property type="entry name" value="fdhD_narQ"/>
    <property type="match status" value="1"/>
</dbReference>
<dbReference type="SUPFAM" id="SSF53927">
    <property type="entry name" value="Cytidine deaminase-like"/>
    <property type="match status" value="1"/>
</dbReference>
<organism evidence="4 5">
    <name type="scientific">Ectorhizobium quercum</name>
    <dbReference type="NCBI Taxonomy" id="2965071"/>
    <lineage>
        <taxon>Bacteria</taxon>
        <taxon>Pseudomonadati</taxon>
        <taxon>Pseudomonadota</taxon>
        <taxon>Alphaproteobacteria</taxon>
        <taxon>Hyphomicrobiales</taxon>
        <taxon>Rhizobiaceae</taxon>
        <taxon>Ectorhizobium</taxon>
    </lineage>
</organism>
<name>A0AAE3N5L2_9HYPH</name>
<dbReference type="Proteomes" id="UP001208771">
    <property type="component" value="Unassembled WGS sequence"/>
</dbReference>
<dbReference type="PIRSF" id="PIRSF015626">
    <property type="entry name" value="FdhD"/>
    <property type="match status" value="1"/>
</dbReference>
<comment type="caution">
    <text evidence="3">Lacks conserved residue(s) required for the propagation of feature annotation.</text>
</comment>
<dbReference type="GO" id="GO:0016783">
    <property type="term" value="F:sulfurtransferase activity"/>
    <property type="evidence" value="ECO:0007669"/>
    <property type="project" value="InterPro"/>
</dbReference>
<accession>A0AAE3N5L2</accession>
<feature type="active site" description="Cysteine persulfide intermediate" evidence="3">
    <location>
        <position position="108"/>
    </location>
</feature>
<evidence type="ECO:0000256" key="3">
    <source>
        <dbReference type="HAMAP-Rule" id="MF_00187"/>
    </source>
</evidence>
<sequence length="267" mass="28107">MTQRTGSEAGLVYVQAADSRSVCLADEVPVALTYNGTTQAVMMASPLDLEDFLIGFSITEGLIAQPAEIESLEIVEHDDGYEARAWLATQTAARFTARRRAMLGPVGCGLCGIDSIEQAVRAVPAASASQTIRIAVSTPARALEEMRGHQVLHGKTRATHAAGFWREGQGIVCIREDVGRHNALDKLVGALLRSGTEIGGGAIVMTSRLSVDLVQKAAMVGAPVIVAPSAPTALAVRQAEQAGITLVARQGDRVGVYTHPQRVADEG</sequence>
<comment type="similarity">
    <text evidence="3">Belongs to the FdhD family.</text>
</comment>
<keyword evidence="1 3" id="KW-0963">Cytoplasm</keyword>
<dbReference type="GO" id="GO:0006777">
    <property type="term" value="P:Mo-molybdopterin cofactor biosynthetic process"/>
    <property type="evidence" value="ECO:0007669"/>
    <property type="project" value="UniProtKB-UniRule"/>
</dbReference>
<gene>
    <name evidence="3 4" type="primary">fdhD</name>
    <name evidence="4" type="ORF">NOF55_21530</name>
</gene>
<evidence type="ECO:0000313" key="4">
    <source>
        <dbReference type="EMBL" id="MCX8999690.1"/>
    </source>
</evidence>
<dbReference type="Pfam" id="PF02634">
    <property type="entry name" value="FdhD-NarQ"/>
    <property type="match status" value="1"/>
</dbReference>
<protein>
    <recommendedName>
        <fullName evidence="3">Sulfur carrier protein FdhD</fullName>
    </recommendedName>
</protein>